<protein>
    <submittedName>
        <fullName evidence="1">Uncharacterized protein</fullName>
    </submittedName>
</protein>
<keyword evidence="2" id="KW-1185">Reference proteome</keyword>
<sequence>MAALVEQWHNRKWGIARRKIDLLRTPTGWQVRGRRGSSDDREVIHYFDNEDDARAMVDAMKQAVPPQLATWAKVTDREPPPAAPRH</sequence>
<dbReference type="EMBL" id="JBIAZU010000005">
    <property type="protein sequence ID" value="MFF5293040.1"/>
    <property type="molecule type" value="Genomic_DNA"/>
</dbReference>
<gene>
    <name evidence="1" type="ORF">ACFY35_26675</name>
</gene>
<dbReference type="Proteomes" id="UP001602245">
    <property type="component" value="Unassembled WGS sequence"/>
</dbReference>
<evidence type="ECO:0000313" key="1">
    <source>
        <dbReference type="EMBL" id="MFF5293040.1"/>
    </source>
</evidence>
<organism evidence="1 2">
    <name type="scientific">Paractinoplanes globisporus</name>
    <dbReference type="NCBI Taxonomy" id="113565"/>
    <lineage>
        <taxon>Bacteria</taxon>
        <taxon>Bacillati</taxon>
        <taxon>Actinomycetota</taxon>
        <taxon>Actinomycetes</taxon>
        <taxon>Micromonosporales</taxon>
        <taxon>Micromonosporaceae</taxon>
        <taxon>Paractinoplanes</taxon>
    </lineage>
</organism>
<accession>A0ABW6WKT0</accession>
<evidence type="ECO:0000313" key="2">
    <source>
        <dbReference type="Proteomes" id="UP001602245"/>
    </source>
</evidence>
<proteinExistence type="predicted"/>
<reference evidence="1 2" key="1">
    <citation type="submission" date="2024-10" db="EMBL/GenBank/DDBJ databases">
        <title>The Natural Products Discovery Center: Release of the First 8490 Sequenced Strains for Exploring Actinobacteria Biosynthetic Diversity.</title>
        <authorList>
            <person name="Kalkreuter E."/>
            <person name="Kautsar S.A."/>
            <person name="Yang D."/>
            <person name="Bader C.D."/>
            <person name="Teijaro C.N."/>
            <person name="Fluegel L."/>
            <person name="Davis C.M."/>
            <person name="Simpson J.R."/>
            <person name="Lauterbach L."/>
            <person name="Steele A.D."/>
            <person name="Gui C."/>
            <person name="Meng S."/>
            <person name="Li G."/>
            <person name="Viehrig K."/>
            <person name="Ye F."/>
            <person name="Su P."/>
            <person name="Kiefer A.F."/>
            <person name="Nichols A."/>
            <person name="Cepeda A.J."/>
            <person name="Yan W."/>
            <person name="Fan B."/>
            <person name="Jiang Y."/>
            <person name="Adhikari A."/>
            <person name="Zheng C.-J."/>
            <person name="Schuster L."/>
            <person name="Cowan T.M."/>
            <person name="Smanski M.J."/>
            <person name="Chevrette M.G."/>
            <person name="De Carvalho L.P.S."/>
            <person name="Shen B."/>
        </authorList>
    </citation>
    <scope>NUCLEOTIDE SEQUENCE [LARGE SCALE GENOMIC DNA]</scope>
    <source>
        <strain evidence="1 2">NPDC000087</strain>
    </source>
</reference>
<comment type="caution">
    <text evidence="1">The sequence shown here is derived from an EMBL/GenBank/DDBJ whole genome shotgun (WGS) entry which is preliminary data.</text>
</comment>
<name>A0ABW6WKT0_9ACTN</name>
<dbReference type="RefSeq" id="WP_020516948.1">
    <property type="nucleotide sequence ID" value="NZ_JBIAZU010000005.1"/>
</dbReference>